<dbReference type="EMBL" id="JADOEF010000001">
    <property type="protein sequence ID" value="MBF7810965.1"/>
    <property type="molecule type" value="Genomic_DNA"/>
</dbReference>
<keyword evidence="1" id="KW-1133">Transmembrane helix</keyword>
<dbReference type="RefSeq" id="WP_038457513.1">
    <property type="nucleotide sequence ID" value="NZ_CP073279.1"/>
</dbReference>
<reference evidence="2" key="1">
    <citation type="submission" date="2020-11" db="EMBL/GenBank/DDBJ databases">
        <authorList>
            <person name="Thieme N."/>
            <person name="Liebl W."/>
            <person name="Zverlov V."/>
        </authorList>
    </citation>
    <scope>NUCLEOTIDE SEQUENCE</scope>
    <source>
        <strain evidence="2">NT08</strain>
    </source>
</reference>
<accession>A0AAE2RSJ0</accession>
<organism evidence="2 3">
    <name type="scientific">Clostridium beijerinckii</name>
    <name type="common">Clostridium MP</name>
    <dbReference type="NCBI Taxonomy" id="1520"/>
    <lineage>
        <taxon>Bacteria</taxon>
        <taxon>Bacillati</taxon>
        <taxon>Bacillota</taxon>
        <taxon>Clostridia</taxon>
        <taxon>Eubacteriales</taxon>
        <taxon>Clostridiaceae</taxon>
        <taxon>Clostridium</taxon>
    </lineage>
</organism>
<proteinExistence type="predicted"/>
<evidence type="ECO:0000313" key="3">
    <source>
        <dbReference type="Proteomes" id="UP000631418"/>
    </source>
</evidence>
<dbReference type="InterPro" id="IPR007960">
    <property type="entry name" value="TAS2R"/>
</dbReference>
<name>A0AAE2RSJ0_CLOBE</name>
<dbReference type="Proteomes" id="UP000631418">
    <property type="component" value="Unassembled WGS sequence"/>
</dbReference>
<keyword evidence="1" id="KW-0472">Membrane</keyword>
<dbReference type="GO" id="GO:0016020">
    <property type="term" value="C:membrane"/>
    <property type="evidence" value="ECO:0007669"/>
    <property type="project" value="InterPro"/>
</dbReference>
<sequence>MKKLLVREKLSFQLIVAIAISLFVSMGAFFVLERNLTIYSMNNEGNVEYFFSYMTFSITFIVPIIIFIITFLLLIRKKVRYIKYISEQVNKVTNYISLYLIINLCRMA</sequence>
<keyword evidence="1" id="KW-0812">Transmembrane</keyword>
<dbReference type="GO" id="GO:0004930">
    <property type="term" value="F:G protein-coupled receptor activity"/>
    <property type="evidence" value="ECO:0007669"/>
    <property type="project" value="InterPro"/>
</dbReference>
<protein>
    <submittedName>
        <fullName evidence="2">Uncharacterized protein</fullName>
    </submittedName>
</protein>
<dbReference type="Pfam" id="PF05296">
    <property type="entry name" value="TAS2R"/>
    <property type="match status" value="1"/>
</dbReference>
<evidence type="ECO:0000313" key="2">
    <source>
        <dbReference type="EMBL" id="MBF7810965.1"/>
    </source>
</evidence>
<comment type="caution">
    <text evidence="2">The sequence shown here is derived from an EMBL/GenBank/DDBJ whole genome shotgun (WGS) entry which is preliminary data.</text>
</comment>
<gene>
    <name evidence="2" type="ORF">IS491_20325</name>
</gene>
<feature type="transmembrane region" description="Helical" evidence="1">
    <location>
        <begin position="52"/>
        <end position="75"/>
    </location>
</feature>
<feature type="transmembrane region" description="Helical" evidence="1">
    <location>
        <begin position="12"/>
        <end position="32"/>
    </location>
</feature>
<dbReference type="AlphaFoldDB" id="A0AAE2RSJ0"/>
<evidence type="ECO:0000256" key="1">
    <source>
        <dbReference type="SAM" id="Phobius"/>
    </source>
</evidence>